<dbReference type="Proteomes" id="UP001249851">
    <property type="component" value="Unassembled WGS sequence"/>
</dbReference>
<proteinExistence type="predicted"/>
<dbReference type="PANTHER" id="PTHR34239">
    <property type="entry name" value="APPLE DOMAIN-CONTAINING PROTEIN"/>
    <property type="match status" value="1"/>
</dbReference>
<gene>
    <name evidence="2" type="ORF">P5673_015256</name>
</gene>
<comment type="caution">
    <text evidence="2">The sequence shown here is derived from an EMBL/GenBank/DDBJ whole genome shotgun (WGS) entry which is preliminary data.</text>
</comment>
<organism evidence="2 3">
    <name type="scientific">Acropora cervicornis</name>
    <name type="common">Staghorn coral</name>
    <dbReference type="NCBI Taxonomy" id="6130"/>
    <lineage>
        <taxon>Eukaryota</taxon>
        <taxon>Metazoa</taxon>
        <taxon>Cnidaria</taxon>
        <taxon>Anthozoa</taxon>
        <taxon>Hexacorallia</taxon>
        <taxon>Scleractinia</taxon>
        <taxon>Astrocoeniina</taxon>
        <taxon>Acroporidae</taxon>
        <taxon>Acropora</taxon>
    </lineage>
</organism>
<evidence type="ECO:0000256" key="1">
    <source>
        <dbReference type="SAM" id="MobiDB-lite"/>
    </source>
</evidence>
<reference evidence="2" key="2">
    <citation type="journal article" date="2023" name="Science">
        <title>Genomic signatures of disease resistance in endangered staghorn corals.</title>
        <authorList>
            <person name="Vollmer S.V."/>
            <person name="Selwyn J.D."/>
            <person name="Despard B.A."/>
            <person name="Roesel C.L."/>
        </authorList>
    </citation>
    <scope>NUCLEOTIDE SEQUENCE</scope>
    <source>
        <strain evidence="2">K2</strain>
    </source>
</reference>
<accession>A0AAD9QIF6</accession>
<dbReference type="PANTHER" id="PTHR34239:SF2">
    <property type="entry name" value="TRANSPOSABLE ELEMENT P TRANSPOSASE_THAP9 CONSERVED DOMAIN-CONTAINING PROTEIN"/>
    <property type="match status" value="1"/>
</dbReference>
<keyword evidence="3" id="KW-1185">Reference proteome</keyword>
<sequence length="155" mass="17684">MSKNVSEFYFETGIIRRVNEGQKPTPKPADSPKRGRKTNNDSLSDSAKSDADQLLESNKLQKLQDGDEEEDALLDEIVQSMNETEKTDAKISGKLAKIVENRWLNKLSDGELKEKTEKYLRPANCDNFITPKVNPEIWERLDRQTRGRDLKSACL</sequence>
<feature type="region of interest" description="Disordered" evidence="1">
    <location>
        <begin position="15"/>
        <end position="69"/>
    </location>
</feature>
<evidence type="ECO:0000313" key="2">
    <source>
        <dbReference type="EMBL" id="KAK2561863.1"/>
    </source>
</evidence>
<dbReference type="EMBL" id="JARQWQ010000031">
    <property type="protein sequence ID" value="KAK2561863.1"/>
    <property type="molecule type" value="Genomic_DNA"/>
</dbReference>
<name>A0AAD9QIF6_ACRCE</name>
<protein>
    <submittedName>
        <fullName evidence="2">Uncharacterized protein</fullName>
    </submittedName>
</protein>
<reference evidence="2" key="1">
    <citation type="journal article" date="2023" name="G3 (Bethesda)">
        <title>Whole genome assembly and annotation of the endangered Caribbean coral Acropora cervicornis.</title>
        <authorList>
            <person name="Selwyn J.D."/>
            <person name="Vollmer S.V."/>
        </authorList>
    </citation>
    <scope>NUCLEOTIDE SEQUENCE</scope>
    <source>
        <strain evidence="2">K2</strain>
    </source>
</reference>
<dbReference type="AlphaFoldDB" id="A0AAD9QIF6"/>
<evidence type="ECO:0000313" key="3">
    <source>
        <dbReference type="Proteomes" id="UP001249851"/>
    </source>
</evidence>